<keyword evidence="1" id="KW-1133">Transmembrane helix</keyword>
<evidence type="ECO:0000313" key="2">
    <source>
        <dbReference type="EMBL" id="XBS55830.1"/>
    </source>
</evidence>
<dbReference type="RefSeq" id="WP_349948477.1">
    <property type="nucleotide sequence ID" value="NZ_CP157940.1"/>
</dbReference>
<protein>
    <submittedName>
        <fullName evidence="2">Uncharacterized protein</fullName>
    </submittedName>
</protein>
<reference evidence="2" key="1">
    <citation type="submission" date="2024-06" db="EMBL/GenBank/DDBJ databases">
        <title>Lacrimispora cavernae sp. nov., a novel anaerobe isolated from bat guano pile inside a cave.</title>
        <authorList>
            <person name="Miller S.L."/>
            <person name="Lu N."/>
            <person name="King J."/>
            <person name="Sankaranarayanan K."/>
            <person name="Lawson P.A."/>
        </authorList>
    </citation>
    <scope>NUCLEOTIDE SEQUENCE</scope>
    <source>
        <strain evidence="2">BS-2</strain>
    </source>
</reference>
<gene>
    <name evidence="2" type="ORF">ABFV83_08595</name>
</gene>
<name>A0AAU7PU73_9FIRM</name>
<dbReference type="Pfam" id="PF19744">
    <property type="entry name" value="DUF6232"/>
    <property type="match status" value="1"/>
</dbReference>
<evidence type="ECO:0000256" key="1">
    <source>
        <dbReference type="SAM" id="Phobius"/>
    </source>
</evidence>
<dbReference type="InterPro" id="IPR045629">
    <property type="entry name" value="DUF6232"/>
</dbReference>
<keyword evidence="1" id="KW-0472">Membrane</keyword>
<dbReference type="AlphaFoldDB" id="A0AAU7PU73"/>
<keyword evidence="1" id="KW-0812">Transmembrane</keyword>
<dbReference type="EMBL" id="CP157940">
    <property type="protein sequence ID" value="XBS55830.1"/>
    <property type="molecule type" value="Genomic_DNA"/>
</dbReference>
<feature type="transmembrane region" description="Helical" evidence="1">
    <location>
        <begin position="48"/>
        <end position="77"/>
    </location>
</feature>
<proteinExistence type="predicted"/>
<accession>A0AAU7PU73</accession>
<organism evidence="2">
    <name type="scientific">Lacrimispora sp. BS-2</name>
    <dbReference type="NCBI Taxonomy" id="3151850"/>
    <lineage>
        <taxon>Bacteria</taxon>
        <taxon>Bacillati</taxon>
        <taxon>Bacillota</taxon>
        <taxon>Clostridia</taxon>
        <taxon>Lachnospirales</taxon>
        <taxon>Lachnospiraceae</taxon>
        <taxon>Lacrimispora</taxon>
    </lineage>
</organism>
<sequence length="245" mass="27716">MTNQTNIRFIDSTITIEKNTIRWDNHMIKTANISHIWMGSCAEKPFPFHFVLILLLIALSGSSPASIIGILLALILYPIAWFYWNRKQESFIGINFEISSGKVYSFICTNKEFTLQAYDLISDLISKNSTGSSLQISFLGDGKIIDNSETKEEPSSGAQMMNVMTSAINEPIIRELQKLAMHYTKNSEINNEILSLIEKTIQSLNMNDKNEVKKFFSSFITMGLINDCNELGLHALIGQIKENIY</sequence>